<name>B4VZP2_9CYAN</name>
<organism evidence="1 2">
    <name type="scientific">Coleofasciculus chthonoplastes PCC 7420</name>
    <dbReference type="NCBI Taxonomy" id="118168"/>
    <lineage>
        <taxon>Bacteria</taxon>
        <taxon>Bacillati</taxon>
        <taxon>Cyanobacteriota</taxon>
        <taxon>Cyanophyceae</taxon>
        <taxon>Coleofasciculales</taxon>
        <taxon>Coleofasciculaceae</taxon>
        <taxon>Coleofasciculus</taxon>
    </lineage>
</organism>
<dbReference type="HOGENOM" id="CLU_175390_0_0_3"/>
<dbReference type="InterPro" id="IPR054794">
    <property type="entry name" value="TumA"/>
</dbReference>
<gene>
    <name evidence="1" type="ORF">MC7420_2524</name>
</gene>
<dbReference type="RefSeq" id="WP_006104310.1">
    <property type="nucleotide sequence ID" value="NZ_DS989863.1"/>
</dbReference>
<keyword evidence="2" id="KW-1185">Reference proteome</keyword>
<evidence type="ECO:0000313" key="1">
    <source>
        <dbReference type="EMBL" id="EDX72616.1"/>
    </source>
</evidence>
<dbReference type="EMBL" id="DS989863">
    <property type="protein sequence ID" value="EDX72616.1"/>
    <property type="molecule type" value="Genomic_DNA"/>
</dbReference>
<dbReference type="Proteomes" id="UP000003835">
    <property type="component" value="Unassembled WGS sequence"/>
</dbReference>
<evidence type="ECO:0000313" key="2">
    <source>
        <dbReference type="Proteomes" id="UP000003835"/>
    </source>
</evidence>
<protein>
    <submittedName>
        <fullName evidence="1">Uncharacterized protein</fullName>
    </submittedName>
</protein>
<dbReference type="NCBIfam" id="NF045776">
    <property type="entry name" value="TumA"/>
    <property type="match status" value="1"/>
</dbReference>
<dbReference type="OrthoDB" id="561069at2"/>
<reference evidence="1 2" key="1">
    <citation type="submission" date="2008-07" db="EMBL/GenBank/DDBJ databases">
        <authorList>
            <person name="Tandeau de Marsac N."/>
            <person name="Ferriera S."/>
            <person name="Johnson J."/>
            <person name="Kravitz S."/>
            <person name="Beeson K."/>
            <person name="Sutton G."/>
            <person name="Rogers Y.-H."/>
            <person name="Friedman R."/>
            <person name="Frazier M."/>
            <person name="Venter J.C."/>
        </authorList>
    </citation>
    <scope>NUCLEOTIDE SEQUENCE [LARGE SCALE GENOMIC DNA]</scope>
    <source>
        <strain evidence="1 2">PCC 7420</strain>
    </source>
</reference>
<dbReference type="STRING" id="118168.MC7420_2524"/>
<sequence>MRKERVQYTSPLDALIAVAKRLSLYENQQNMDSEDFFDRYSKAQLSDAAVFIEWANDYRHYLGLRQDLEKQLQNVA</sequence>
<proteinExistence type="predicted"/>
<dbReference type="eggNOG" id="ENOG50330YA">
    <property type="taxonomic scope" value="Bacteria"/>
</dbReference>
<accession>B4VZP2</accession>
<dbReference type="AlphaFoldDB" id="B4VZP2"/>